<keyword evidence="3" id="KW-0687">Ribonucleoprotein</keyword>
<dbReference type="SUPFAM" id="SSF54189">
    <property type="entry name" value="Ribosomal proteins S24e, L23 and L15e"/>
    <property type="match status" value="1"/>
</dbReference>
<proteinExistence type="inferred from homology"/>
<dbReference type="PANTHER" id="PTHR12059:SF5">
    <property type="entry name" value="LARGE RIBOSOMAL SUBUNIT PROTEIN UL23M"/>
    <property type="match status" value="1"/>
</dbReference>
<evidence type="ECO:0000256" key="4">
    <source>
        <dbReference type="ARBA" id="ARBA00039977"/>
    </source>
</evidence>
<dbReference type="EMBL" id="KZ301983">
    <property type="protein sequence ID" value="PFH51913.1"/>
    <property type="molecule type" value="Genomic_DNA"/>
</dbReference>
<comment type="similarity">
    <text evidence="1">Belongs to the universal ribosomal protein uL23 family.</text>
</comment>
<evidence type="ECO:0000256" key="1">
    <source>
        <dbReference type="ARBA" id="ARBA00006700"/>
    </source>
</evidence>
<dbReference type="GO" id="GO:0005762">
    <property type="term" value="C:mitochondrial large ribosomal subunit"/>
    <property type="evidence" value="ECO:0007669"/>
    <property type="project" value="TreeGrafter"/>
</dbReference>
<dbReference type="Proteomes" id="UP000242287">
    <property type="component" value="Unassembled WGS sequence"/>
</dbReference>
<dbReference type="GO" id="GO:0003735">
    <property type="term" value="F:structural constituent of ribosome"/>
    <property type="evidence" value="ECO:0007669"/>
    <property type="project" value="InterPro"/>
</dbReference>
<dbReference type="Pfam" id="PF00276">
    <property type="entry name" value="Ribosomal_L23"/>
    <property type="match status" value="1"/>
</dbReference>
<dbReference type="InterPro" id="IPR012677">
    <property type="entry name" value="Nucleotide-bd_a/b_plait_sf"/>
</dbReference>
<dbReference type="AlphaFoldDB" id="A0A2A9NW32"/>
<evidence type="ECO:0000313" key="5">
    <source>
        <dbReference type="EMBL" id="PFH51913.1"/>
    </source>
</evidence>
<dbReference type="STRING" id="703135.A0A2A9NW32"/>
<accession>A0A2A9NW32</accession>
<evidence type="ECO:0000256" key="3">
    <source>
        <dbReference type="ARBA" id="ARBA00023274"/>
    </source>
</evidence>
<dbReference type="InterPro" id="IPR012678">
    <property type="entry name" value="Ribosomal_uL23/eL15/eS24_sf"/>
</dbReference>
<gene>
    <name evidence="5" type="ORF">AMATHDRAFT_141410</name>
</gene>
<dbReference type="PANTHER" id="PTHR12059">
    <property type="entry name" value="RIBOSOMAL PROTEIN L23-RELATED"/>
    <property type="match status" value="1"/>
</dbReference>
<organism evidence="5 6">
    <name type="scientific">Amanita thiersii Skay4041</name>
    <dbReference type="NCBI Taxonomy" id="703135"/>
    <lineage>
        <taxon>Eukaryota</taxon>
        <taxon>Fungi</taxon>
        <taxon>Dikarya</taxon>
        <taxon>Basidiomycota</taxon>
        <taxon>Agaricomycotina</taxon>
        <taxon>Agaricomycetes</taxon>
        <taxon>Agaricomycetidae</taxon>
        <taxon>Agaricales</taxon>
        <taxon>Pluteineae</taxon>
        <taxon>Amanitaceae</taxon>
        <taxon>Amanita</taxon>
    </lineage>
</organism>
<dbReference type="OrthoDB" id="275582at2759"/>
<sequence>MQAFRRLYSTHLPQPALVARTASTPLAVRLRRRKKFGNVPTGKSDAFPSGLTPTEHARYQRLLVTGKLTKANGNIVTEQDFFQQLYERRSRIRGLRTIKKDGQDVVQVVGQRVYLPNIIFRLVRNYTPPGQPYNPYEATFRIPQSVTKTDIRSYLMAVYGVKTTYIRTDNYISSIDRHGRQSFKTYKRAVVGLVDPFYYPHRLEDMSEEERQKKETWLEKAFGVQENRMARKIELLRISKRQGAAWELKAPYATKRSHILRIIAERREKREGLISNIVHDWQEKREAGERIKLEVVKKEIDTPTEA</sequence>
<keyword evidence="6" id="KW-1185">Reference proteome</keyword>
<keyword evidence="2" id="KW-0689">Ribosomal protein</keyword>
<dbReference type="InterPro" id="IPR013025">
    <property type="entry name" value="Ribosomal_uL23-like"/>
</dbReference>
<reference evidence="5 6" key="1">
    <citation type="submission" date="2014-02" db="EMBL/GenBank/DDBJ databases">
        <title>Transposable element dynamics among asymbiotic and ectomycorrhizal Amanita fungi.</title>
        <authorList>
            <consortium name="DOE Joint Genome Institute"/>
            <person name="Hess J."/>
            <person name="Skrede I."/>
            <person name="Wolfe B."/>
            <person name="LaButti K."/>
            <person name="Ohm R.A."/>
            <person name="Grigoriev I.V."/>
            <person name="Pringle A."/>
        </authorList>
    </citation>
    <scope>NUCLEOTIDE SEQUENCE [LARGE SCALE GENOMIC DNA]</scope>
    <source>
        <strain evidence="5 6">SKay4041</strain>
    </source>
</reference>
<dbReference type="Gene3D" id="3.30.70.330">
    <property type="match status" value="1"/>
</dbReference>
<protein>
    <recommendedName>
        <fullName evidence="4">Large ribosomal subunit protein uL23m</fullName>
    </recommendedName>
</protein>
<evidence type="ECO:0000256" key="2">
    <source>
        <dbReference type="ARBA" id="ARBA00022980"/>
    </source>
</evidence>
<name>A0A2A9NW32_9AGAR</name>
<dbReference type="GO" id="GO:0032543">
    <property type="term" value="P:mitochondrial translation"/>
    <property type="evidence" value="ECO:0007669"/>
    <property type="project" value="TreeGrafter"/>
</dbReference>
<evidence type="ECO:0000313" key="6">
    <source>
        <dbReference type="Proteomes" id="UP000242287"/>
    </source>
</evidence>